<dbReference type="PROSITE" id="PS50943">
    <property type="entry name" value="HTH_CROC1"/>
    <property type="match status" value="1"/>
</dbReference>
<gene>
    <name evidence="2" type="ORF">KTC_64810</name>
</gene>
<dbReference type="SUPFAM" id="SSF47413">
    <property type="entry name" value="lambda repressor-like DNA-binding domains"/>
    <property type="match status" value="1"/>
</dbReference>
<dbReference type="InterPro" id="IPR010982">
    <property type="entry name" value="Lambda_DNA-bd_dom_sf"/>
</dbReference>
<dbReference type="Pfam" id="PF13443">
    <property type="entry name" value="HTH_26"/>
    <property type="match status" value="1"/>
</dbReference>
<dbReference type="SMART" id="SM00530">
    <property type="entry name" value="HTH_XRE"/>
    <property type="match status" value="1"/>
</dbReference>
<name>A0A455SVN1_9CHLR</name>
<feature type="domain" description="HTH cro/C1-type" evidence="1">
    <location>
        <begin position="17"/>
        <end position="71"/>
    </location>
</feature>
<dbReference type="CDD" id="cd00093">
    <property type="entry name" value="HTH_XRE"/>
    <property type="match status" value="1"/>
</dbReference>
<dbReference type="EMBL" id="AP019376">
    <property type="protein sequence ID" value="BBH91730.1"/>
    <property type="molecule type" value="Genomic_DNA"/>
</dbReference>
<dbReference type="GO" id="GO:0003677">
    <property type="term" value="F:DNA binding"/>
    <property type="evidence" value="ECO:0007669"/>
    <property type="project" value="InterPro"/>
</dbReference>
<proteinExistence type="predicted"/>
<evidence type="ECO:0000259" key="1">
    <source>
        <dbReference type="PROSITE" id="PS50943"/>
    </source>
</evidence>
<dbReference type="AlphaFoldDB" id="A0A455SVN1"/>
<protein>
    <recommendedName>
        <fullName evidence="1">HTH cro/C1-type domain-containing protein</fullName>
    </recommendedName>
</protein>
<dbReference type="SUPFAM" id="SSF48452">
    <property type="entry name" value="TPR-like"/>
    <property type="match status" value="1"/>
</dbReference>
<dbReference type="InterPro" id="IPR011990">
    <property type="entry name" value="TPR-like_helical_dom_sf"/>
</dbReference>
<accession>A0A455SVN1</accession>
<reference evidence="2" key="1">
    <citation type="submission" date="2018-12" db="EMBL/GenBank/DDBJ databases">
        <title>Novel natural products biosynthetic potential of the class Ktedonobacteria.</title>
        <authorList>
            <person name="Zheng Y."/>
            <person name="Saitou A."/>
            <person name="Wang C.M."/>
            <person name="Toyoda A."/>
            <person name="Minakuchi Y."/>
            <person name="Sekiguchi Y."/>
            <person name="Ueda K."/>
            <person name="Takano H."/>
            <person name="Sakai Y."/>
            <person name="Yokota A."/>
            <person name="Yabe S."/>
        </authorList>
    </citation>
    <scope>NUCLEOTIDE SEQUENCE</scope>
    <source>
        <strain evidence="2">COM3</strain>
    </source>
</reference>
<sequence>MDDGSGKSYAVQWSTNLKQVIKAHGYTLQEVAHAVSIGYRTLTEYCAGRSRPSVNCVHHIAAFLGCSPSDLVFVPLDSLRESDRSEMDQTRRDMLRLLGMASSALVFPDHIDIERVQSFFARSTHLDETTYQELATINRGFWTAYQETPQKLLILKDIQTHLSHLTRLLHTASSVGERNHLSLLSSELAQLTGEIFFDSNLYTDAAHCYTFAAQAAKAAQAWDIWACALARHAFLPLFEQEYEQARIILQGASVLASRGTAPAARQWVAALMAQAYAGLGALDPCLQAFERAEEGQHLQGASNGTWLRFQGDRVPEEKGACFVLLKQPARALPLLEQALTQTTSTVRRRGLVLRDLALASLQQQHVEHACLYAEQLLGLVQEGHSGLLLKALHIIRAALKPYQQQASVKRFERHFREQQHANIFTK</sequence>
<dbReference type="InterPro" id="IPR001387">
    <property type="entry name" value="Cro/C1-type_HTH"/>
</dbReference>
<dbReference type="Gene3D" id="1.10.260.40">
    <property type="entry name" value="lambda repressor-like DNA-binding domains"/>
    <property type="match status" value="1"/>
</dbReference>
<evidence type="ECO:0000313" key="2">
    <source>
        <dbReference type="EMBL" id="BBH91730.1"/>
    </source>
</evidence>
<organism evidence="2">
    <name type="scientific">Thermosporothrix sp. COM3</name>
    <dbReference type="NCBI Taxonomy" id="2490863"/>
    <lineage>
        <taxon>Bacteria</taxon>
        <taxon>Bacillati</taxon>
        <taxon>Chloroflexota</taxon>
        <taxon>Ktedonobacteria</taxon>
        <taxon>Ktedonobacterales</taxon>
        <taxon>Thermosporotrichaceae</taxon>
        <taxon>Thermosporothrix</taxon>
    </lineage>
</organism>